<evidence type="ECO:0000259" key="10">
    <source>
        <dbReference type="Pfam" id="PF00149"/>
    </source>
</evidence>
<keyword evidence="4 11" id="KW-0808">Transferase</keyword>
<sequence>MAMAITRLGRNTLRNFMRLVWILAVLWYELGVFRNAQKACSWPDSSFPENSSITHILVVADPQILDHRSYPDRNFVLGYLTQLIVDLNLRKNWRSALRSRPDVVLFLGDMMDGGRVDMSDSEYERYYRRFLSIFKMDESIPRYTIPGNHDTGLGAESWFSPEAHQRYISHFGPLNLDVSIGNHTFVLLDAPGLVEEDYRRHGQGKTYQNWVPVPGGAIEFVKTFTKKEHNEPVILLNHIPLSRPEGSYCGPLREQGTIHRGVGIGYQNTLGKDSTRFLLESLSPVLVLSGDDHDYCDYTHAVSLPGRTTQIREVTVKSLSMAMGIRQPGYQMLSLASVEGSAPTFMDIPCVMPDQLGIYLSTYIPLAVVSILIMLAFHAMQCLSPPHRLRTHALRGKSKSTEEKTSARRREIRLRLTGHSEGDLYSESIQDVENGYPEPPSLPVRTGGASRPSQRSRDRLLSSRDRLSCLKRGTLLGELLRDIRDVAATDKMLTEDDIGHEESVHLPATPGNNLLVSHRSIKRKSWTIFEPITEEPQSRNSLEREHHQAETLRHHRPKLRGTLQRTSSAPQLESLLLSSSPTNLHHLSSSSKMAQLAAPKSDSFNARVRGTSHIDFKTATTGVAAKAMRNEISHLVATVEDPPTKKAFDTEMQSFFFLFTRYLSERAKSQELDWDRIKSPAEDQIVPYANLNAPKDSKNLNKLAVLKVNGGLGTSMGMTGAKSALEVKDDMTFLDLTVRQIEHLNTTNRVDVPLILMTSFNTHEDTLRIIKKYANQQLRITTFNQSRYPRILKETLMPLPKRADDDKKHWYPPGHGDLYNALLHSGVLDQLLAEGKEYLFVSNSDNLGAVVDEKILQHMIDTQAEFLMEVTDKTKADVKGGTLIDYEGSVRLLEIAQVPSEHVEDFKSVRKFKIFNTNNLWLNLKALKRVMENEGMELEIIINPKMTDDGQAVIQLETAAGAAIKHFKNAHGINVPRNRFLPVKSCSDLLLIKSDIYSLQHGQLLLNEQRMFETTPVIKLGDHFKKIQQFQKRFKKIPKILELDHLTVTGDVYFGRNVTLRGTVIVVANEGQRIDIPDGCILENRLLSGNLNMIEL</sequence>
<comment type="caution">
    <text evidence="11">The sequence shown here is derived from an EMBL/GenBank/DDBJ whole genome shotgun (WGS) entry which is preliminary data.</text>
</comment>
<dbReference type="InterPro" id="IPR002618">
    <property type="entry name" value="UDPGP_fam"/>
</dbReference>
<dbReference type="Gene3D" id="3.60.21.10">
    <property type="match status" value="1"/>
</dbReference>
<proteinExistence type="inferred from homology"/>
<dbReference type="EMBL" id="JBAHYK010000494">
    <property type="protein sequence ID" value="KAL0573530.1"/>
    <property type="molecule type" value="Genomic_DNA"/>
</dbReference>
<accession>A0ABR3FE55</accession>
<evidence type="ECO:0000313" key="11">
    <source>
        <dbReference type="EMBL" id="KAL0573530.1"/>
    </source>
</evidence>
<protein>
    <recommendedName>
        <fullName evidence="3">UTP--glucose-1-phosphate uridylyltransferase</fullName>
        <ecNumber evidence="3">2.7.7.9</ecNumber>
    </recommendedName>
    <alternativeName>
        <fullName evidence="6">UDP-glucose pyrophosphorylase</fullName>
    </alternativeName>
</protein>
<dbReference type="InterPro" id="IPR029044">
    <property type="entry name" value="Nucleotide-diphossugar_trans"/>
</dbReference>
<feature type="domain" description="Calcineurin-like phosphoesterase" evidence="10">
    <location>
        <begin position="56"/>
        <end position="295"/>
    </location>
</feature>
<dbReference type="SUPFAM" id="SSF53448">
    <property type="entry name" value="Nucleotide-diphospho-sugar transferases"/>
    <property type="match status" value="1"/>
</dbReference>
<evidence type="ECO:0000313" key="12">
    <source>
        <dbReference type="Proteomes" id="UP001465976"/>
    </source>
</evidence>
<evidence type="ECO:0000256" key="7">
    <source>
        <dbReference type="SAM" id="MobiDB-lite"/>
    </source>
</evidence>
<reference evidence="11 12" key="1">
    <citation type="submission" date="2024-02" db="EMBL/GenBank/DDBJ databases">
        <title>A draft genome for the cacao thread blight pathogen Marasmius crinis-equi.</title>
        <authorList>
            <person name="Cohen S.P."/>
            <person name="Baruah I.K."/>
            <person name="Amoako-Attah I."/>
            <person name="Bukari Y."/>
            <person name="Meinhardt L.W."/>
            <person name="Bailey B.A."/>
        </authorList>
    </citation>
    <scope>NUCLEOTIDE SEQUENCE [LARGE SCALE GENOMIC DNA]</scope>
    <source>
        <strain evidence="11 12">GH-76</strain>
    </source>
</reference>
<gene>
    <name evidence="11" type="primary">UGP1_2</name>
    <name evidence="11" type="ORF">V5O48_008435</name>
</gene>
<keyword evidence="12" id="KW-1185">Reference proteome</keyword>
<evidence type="ECO:0000256" key="3">
    <source>
        <dbReference type="ARBA" id="ARBA00012415"/>
    </source>
</evidence>
<evidence type="ECO:0000256" key="1">
    <source>
        <dbReference type="ARBA" id="ARBA00003449"/>
    </source>
</evidence>
<dbReference type="InterPro" id="IPR016267">
    <property type="entry name" value="UDPGP_trans"/>
</dbReference>
<dbReference type="Pfam" id="PF00149">
    <property type="entry name" value="Metallophos"/>
    <property type="match status" value="1"/>
</dbReference>
<dbReference type="GO" id="GO:0003983">
    <property type="term" value="F:UTP:glucose-1-phosphate uridylyltransferase activity"/>
    <property type="evidence" value="ECO:0007669"/>
    <property type="project" value="UniProtKB-EC"/>
</dbReference>
<dbReference type="Pfam" id="PF01704">
    <property type="entry name" value="UDPGP"/>
    <property type="match status" value="1"/>
</dbReference>
<keyword evidence="8" id="KW-0472">Membrane</keyword>
<feature type="signal peptide" evidence="9">
    <location>
        <begin position="1"/>
        <end position="31"/>
    </location>
</feature>
<dbReference type="CDD" id="cd00897">
    <property type="entry name" value="UGPase_euk"/>
    <property type="match status" value="1"/>
</dbReference>
<dbReference type="InterPro" id="IPR029052">
    <property type="entry name" value="Metallo-depent_PP-like"/>
</dbReference>
<evidence type="ECO:0000256" key="5">
    <source>
        <dbReference type="ARBA" id="ARBA00022695"/>
    </source>
</evidence>
<dbReference type="InterPro" id="IPR004843">
    <property type="entry name" value="Calcineurin-like_PHP"/>
</dbReference>
<keyword evidence="8" id="KW-1133">Transmembrane helix</keyword>
<feature type="region of interest" description="Disordered" evidence="7">
    <location>
        <begin position="431"/>
        <end position="462"/>
    </location>
</feature>
<dbReference type="Gene3D" id="3.90.550.10">
    <property type="entry name" value="Spore Coat Polysaccharide Biosynthesis Protein SpsA, Chain A"/>
    <property type="match status" value="1"/>
</dbReference>
<comment type="similarity">
    <text evidence="2">Belongs to the UDPGP type 1 family.</text>
</comment>
<name>A0ABR3FE55_9AGAR</name>
<evidence type="ECO:0000256" key="6">
    <source>
        <dbReference type="ARBA" id="ARBA00031959"/>
    </source>
</evidence>
<organism evidence="11 12">
    <name type="scientific">Marasmius crinis-equi</name>
    <dbReference type="NCBI Taxonomy" id="585013"/>
    <lineage>
        <taxon>Eukaryota</taxon>
        <taxon>Fungi</taxon>
        <taxon>Dikarya</taxon>
        <taxon>Basidiomycota</taxon>
        <taxon>Agaricomycotina</taxon>
        <taxon>Agaricomycetes</taxon>
        <taxon>Agaricomycetidae</taxon>
        <taxon>Agaricales</taxon>
        <taxon>Marasmiineae</taxon>
        <taxon>Marasmiaceae</taxon>
        <taxon>Marasmius</taxon>
    </lineage>
</organism>
<dbReference type="SUPFAM" id="SSF56300">
    <property type="entry name" value="Metallo-dependent phosphatases"/>
    <property type="match status" value="1"/>
</dbReference>
<dbReference type="Proteomes" id="UP001465976">
    <property type="component" value="Unassembled WGS sequence"/>
</dbReference>
<evidence type="ECO:0000256" key="2">
    <source>
        <dbReference type="ARBA" id="ARBA00010401"/>
    </source>
</evidence>
<feature type="chain" id="PRO_5045280457" description="UTP--glucose-1-phosphate uridylyltransferase" evidence="9">
    <location>
        <begin position="32"/>
        <end position="1096"/>
    </location>
</feature>
<evidence type="ECO:0000256" key="8">
    <source>
        <dbReference type="SAM" id="Phobius"/>
    </source>
</evidence>
<keyword evidence="5 11" id="KW-0548">Nucleotidyltransferase</keyword>
<comment type="function">
    <text evidence="1">Plays a central role as a glucosyl donor in cellular metabolic pathways.</text>
</comment>
<keyword evidence="8" id="KW-0812">Transmembrane</keyword>
<evidence type="ECO:0000256" key="4">
    <source>
        <dbReference type="ARBA" id="ARBA00022679"/>
    </source>
</evidence>
<dbReference type="PANTHER" id="PTHR43511">
    <property type="match status" value="1"/>
</dbReference>
<dbReference type="Gene3D" id="2.160.10.10">
    <property type="entry name" value="Hexapeptide repeat proteins"/>
    <property type="match status" value="1"/>
</dbReference>
<evidence type="ECO:0000256" key="9">
    <source>
        <dbReference type="SAM" id="SignalP"/>
    </source>
</evidence>
<keyword evidence="9" id="KW-0732">Signal</keyword>
<dbReference type="EC" id="2.7.7.9" evidence="3"/>
<feature type="transmembrane region" description="Helical" evidence="8">
    <location>
        <begin position="356"/>
        <end position="380"/>
    </location>
</feature>